<dbReference type="EMBL" id="CAOQHR010000012">
    <property type="protein sequence ID" value="CAI6341603.1"/>
    <property type="molecule type" value="Genomic_DNA"/>
</dbReference>
<evidence type="ECO:0000313" key="2">
    <source>
        <dbReference type="EMBL" id="CAI6341603.1"/>
    </source>
</evidence>
<organism evidence="2 3">
    <name type="scientific">Periconia digitata</name>
    <dbReference type="NCBI Taxonomy" id="1303443"/>
    <lineage>
        <taxon>Eukaryota</taxon>
        <taxon>Fungi</taxon>
        <taxon>Dikarya</taxon>
        <taxon>Ascomycota</taxon>
        <taxon>Pezizomycotina</taxon>
        <taxon>Dothideomycetes</taxon>
        <taxon>Pleosporomycetidae</taxon>
        <taxon>Pleosporales</taxon>
        <taxon>Massarineae</taxon>
        <taxon>Periconiaceae</taxon>
        <taxon>Periconia</taxon>
    </lineage>
</organism>
<keyword evidence="1" id="KW-0812">Transmembrane</keyword>
<evidence type="ECO:0000313" key="3">
    <source>
        <dbReference type="Proteomes" id="UP001152607"/>
    </source>
</evidence>
<proteinExistence type="predicted"/>
<gene>
    <name evidence="2" type="ORF">PDIGIT_LOCUS14803</name>
</gene>
<dbReference type="AlphaFoldDB" id="A0A9W4URD2"/>
<keyword evidence="1" id="KW-0472">Membrane</keyword>
<accession>A0A9W4URD2</accession>
<dbReference type="Proteomes" id="UP001152607">
    <property type="component" value="Unassembled WGS sequence"/>
</dbReference>
<reference evidence="2" key="1">
    <citation type="submission" date="2023-01" db="EMBL/GenBank/DDBJ databases">
        <authorList>
            <person name="Van Ghelder C."/>
            <person name="Rancurel C."/>
        </authorList>
    </citation>
    <scope>NUCLEOTIDE SEQUENCE</scope>
    <source>
        <strain evidence="2">CNCM I-4278</strain>
    </source>
</reference>
<sequence>MLRWQIGHSAACGYFVYSYLLLSHRVRMHTTRHGRSATSTTPSVLLLPCIFHNNLVACRHVNVVTASQVGVSTLPLLF</sequence>
<evidence type="ECO:0000256" key="1">
    <source>
        <dbReference type="SAM" id="Phobius"/>
    </source>
</evidence>
<protein>
    <submittedName>
        <fullName evidence="2">Uncharacterized protein</fullName>
    </submittedName>
</protein>
<name>A0A9W4URD2_9PLEO</name>
<keyword evidence="1" id="KW-1133">Transmembrane helix</keyword>
<keyword evidence="3" id="KW-1185">Reference proteome</keyword>
<feature type="transmembrane region" description="Helical" evidence="1">
    <location>
        <begin position="6"/>
        <end position="22"/>
    </location>
</feature>
<comment type="caution">
    <text evidence="2">The sequence shown here is derived from an EMBL/GenBank/DDBJ whole genome shotgun (WGS) entry which is preliminary data.</text>
</comment>